<dbReference type="FunFam" id="3.90.79.10:FF:000019">
    <property type="entry name" value="Thiamin pyrophosphokinase, putative"/>
    <property type="match status" value="1"/>
</dbReference>
<protein>
    <recommendedName>
        <fullName evidence="2">Nudix hydrolase domain-containing protein</fullName>
    </recommendedName>
</protein>
<accession>A0A2K3QFJ5</accession>
<keyword evidence="4" id="KW-1185">Reference proteome</keyword>
<dbReference type="Gene3D" id="3.90.79.10">
    <property type="entry name" value="Nucleoside Triphosphate Pyrophosphohydrolase"/>
    <property type="match status" value="1"/>
</dbReference>
<dbReference type="InterPro" id="IPR000086">
    <property type="entry name" value="NUDIX_hydrolase_dom"/>
</dbReference>
<organism evidence="3 4">
    <name type="scientific">Tolypocladium capitatum</name>
    <dbReference type="NCBI Taxonomy" id="45235"/>
    <lineage>
        <taxon>Eukaryota</taxon>
        <taxon>Fungi</taxon>
        <taxon>Dikarya</taxon>
        <taxon>Ascomycota</taxon>
        <taxon>Pezizomycotina</taxon>
        <taxon>Sordariomycetes</taxon>
        <taxon>Hypocreomycetidae</taxon>
        <taxon>Hypocreales</taxon>
        <taxon>Ophiocordycipitaceae</taxon>
        <taxon>Tolypocladium</taxon>
    </lineage>
</organism>
<evidence type="ECO:0000259" key="2">
    <source>
        <dbReference type="PROSITE" id="PS51462"/>
    </source>
</evidence>
<dbReference type="CDD" id="cd03676">
    <property type="entry name" value="NUDIX_Tnr3_like"/>
    <property type="match status" value="1"/>
</dbReference>
<name>A0A2K3QFJ5_9HYPO</name>
<dbReference type="STRING" id="45235.A0A2K3QFJ5"/>
<proteinExistence type="predicted"/>
<dbReference type="Pfam" id="PF15916">
    <property type="entry name" value="DUF4743"/>
    <property type="match status" value="1"/>
</dbReference>
<gene>
    <name evidence="3" type="ORF">TCAP_03791</name>
</gene>
<feature type="region of interest" description="Disordered" evidence="1">
    <location>
        <begin position="323"/>
        <end position="346"/>
    </location>
</feature>
<dbReference type="PANTHER" id="PTHR13622:SF8">
    <property type="entry name" value="THIAMIN PYROPHOSPHOKINASE 1"/>
    <property type="match status" value="1"/>
</dbReference>
<dbReference type="PANTHER" id="PTHR13622">
    <property type="entry name" value="THIAMIN PYROPHOSPHOKINASE"/>
    <property type="match status" value="1"/>
</dbReference>
<dbReference type="EMBL" id="NRSZ01000574">
    <property type="protein sequence ID" value="PNY26283.1"/>
    <property type="molecule type" value="Genomic_DNA"/>
</dbReference>
<evidence type="ECO:0000313" key="4">
    <source>
        <dbReference type="Proteomes" id="UP000236621"/>
    </source>
</evidence>
<sequence>MKTNLELIGETDKFPYSDAGDGSTTEVQKAQEGLYSMLWEDEQGRYAIGYMLPRVVHELVQVPVGVRGDVDISHTDRTVLMLQLPTEEERSRVVAALAGYWRDKGTFKLLRGWRDEVWPVYGREQELLFSMERAAMGLLGTMRYGVHMTAYVVDAVAPHGLKLWVPKRAADKSTFPGMLDNTVAGGLMTGEDPFECVIREADEEASLPDDLVRRRARCVGTVTYTYITDEEHVGEDGFIYPECQWVYDLELPTDVTPQPKDGEVDEFYLCDVDQVKKDLADGKYKHNCALVMLDFFIRHAILTEDNEPNLAAIRRRMHRHMPFPGPHQSNWRHSQAQGPCAGGAGP</sequence>
<dbReference type="InterPro" id="IPR015797">
    <property type="entry name" value="NUDIX_hydrolase-like_dom_sf"/>
</dbReference>
<dbReference type="PROSITE" id="PS51462">
    <property type="entry name" value="NUDIX"/>
    <property type="match status" value="1"/>
</dbReference>
<reference evidence="3 4" key="1">
    <citation type="submission" date="2017-08" db="EMBL/GenBank/DDBJ databases">
        <title>Harnessing the power of phylogenomics to disentangle the directionality and signatures of interkingdom host jumping in the parasitic fungal genus Tolypocladium.</title>
        <authorList>
            <person name="Quandt C.A."/>
            <person name="Patterson W."/>
            <person name="Spatafora J.W."/>
        </authorList>
    </citation>
    <scope>NUCLEOTIDE SEQUENCE [LARGE SCALE GENOMIC DNA]</scope>
    <source>
        <strain evidence="3 4">CBS 113982</strain>
    </source>
</reference>
<evidence type="ECO:0000256" key="1">
    <source>
        <dbReference type="SAM" id="MobiDB-lite"/>
    </source>
</evidence>
<comment type="caution">
    <text evidence="3">The sequence shown here is derived from an EMBL/GenBank/DDBJ whole genome shotgun (WGS) entry which is preliminary data.</text>
</comment>
<dbReference type="GO" id="GO:0044715">
    <property type="term" value="F:8-oxo-dGDP phosphatase activity"/>
    <property type="evidence" value="ECO:0007669"/>
    <property type="project" value="UniProtKB-ARBA"/>
</dbReference>
<feature type="domain" description="Nudix hydrolase" evidence="2">
    <location>
        <begin position="143"/>
        <end position="292"/>
    </location>
</feature>
<dbReference type="OrthoDB" id="10261522at2759"/>
<dbReference type="Pfam" id="PF00293">
    <property type="entry name" value="NUDIX"/>
    <property type="match status" value="1"/>
</dbReference>
<evidence type="ECO:0000313" key="3">
    <source>
        <dbReference type="EMBL" id="PNY26283.1"/>
    </source>
</evidence>
<dbReference type="Proteomes" id="UP000236621">
    <property type="component" value="Unassembled WGS sequence"/>
</dbReference>
<dbReference type="SUPFAM" id="SSF55811">
    <property type="entry name" value="Nudix"/>
    <property type="match status" value="1"/>
</dbReference>
<dbReference type="AlphaFoldDB" id="A0A2K3QFJ5"/>
<dbReference type="InterPro" id="IPR031804">
    <property type="entry name" value="DUF4743"/>
</dbReference>